<dbReference type="PATRIC" id="fig|1405.16.peg.1161"/>
<reference evidence="8 14" key="2">
    <citation type="submission" date="2016-10" db="EMBL/GenBank/DDBJ databases">
        <title>Genome Sequence of Bacillus weihenstephanensis GM6LP.</title>
        <authorList>
            <person name="Poehlein A."/>
            <person name="Wemheuer F."/>
            <person name="Hollensteiner J."/>
            <person name="Wemheuer B."/>
        </authorList>
    </citation>
    <scope>NUCLEOTIDE SEQUENCE [LARGE SCALE GENOMIC DNA]</scope>
    <source>
        <strain evidence="8 14">GM6LP</strain>
    </source>
</reference>
<evidence type="ECO:0000256" key="2">
    <source>
        <dbReference type="ARBA" id="ARBA00023125"/>
    </source>
</evidence>
<dbReference type="Pfam" id="PF00440">
    <property type="entry name" value="TetR_N"/>
    <property type="match status" value="1"/>
</dbReference>
<dbReference type="KEGG" id="bmyo:BG05_3485"/>
<dbReference type="Proteomes" id="UP000596196">
    <property type="component" value="Chromosome"/>
</dbReference>
<reference evidence="7 13" key="3">
    <citation type="submission" date="2016-12" db="EMBL/GenBank/DDBJ databases">
        <title>Genome Sequences of Twelve Sporeforming Bacillus Species Isolated from Foods.</title>
        <authorList>
            <person name="De Jong A."/>
            <person name="Holsappel S."/>
            <person name="Kuipers O.P."/>
        </authorList>
    </citation>
    <scope>NUCLEOTIDE SEQUENCE [LARGE SCALE GENOMIC DNA]</scope>
    <source>
        <strain evidence="7 13">S3E15</strain>
    </source>
</reference>
<accession>A0A0B5S852</accession>
<evidence type="ECO:0000256" key="3">
    <source>
        <dbReference type="PROSITE-ProRule" id="PRU00335"/>
    </source>
</evidence>
<dbReference type="PANTHER" id="PTHR43479:SF7">
    <property type="entry name" value="TETR-FAMILY TRANSCRIPTIONAL REGULATOR"/>
    <property type="match status" value="1"/>
</dbReference>
<dbReference type="EMBL" id="LRPH01000090">
    <property type="protein sequence ID" value="KWU55263.1"/>
    <property type="molecule type" value="Genomic_DNA"/>
</dbReference>
<dbReference type="EMBL" id="MRWU01000001">
    <property type="protein sequence ID" value="OSX97115.1"/>
    <property type="molecule type" value="Genomic_DNA"/>
</dbReference>
<dbReference type="EMBL" id="SZOD01000613">
    <property type="protein sequence ID" value="TKI82085.1"/>
    <property type="molecule type" value="Genomic_DNA"/>
</dbReference>
<evidence type="ECO:0000313" key="14">
    <source>
        <dbReference type="Proteomes" id="UP000236165"/>
    </source>
</evidence>
<evidence type="ECO:0000313" key="9">
    <source>
        <dbReference type="EMBL" id="QQA18243.1"/>
    </source>
</evidence>
<evidence type="ECO:0000256" key="1">
    <source>
        <dbReference type="ARBA" id="ARBA00022491"/>
    </source>
</evidence>
<dbReference type="GO" id="GO:0003677">
    <property type="term" value="F:DNA binding"/>
    <property type="evidence" value="ECO:0007669"/>
    <property type="project" value="UniProtKB-UniRule"/>
</dbReference>
<dbReference type="Proteomes" id="UP000236165">
    <property type="component" value="Unassembled WGS sequence"/>
</dbReference>
<keyword evidence="1" id="KW-0678">Repressor</keyword>
<evidence type="ECO:0000313" key="16">
    <source>
        <dbReference type="Proteomes" id="UP000596196"/>
    </source>
</evidence>
<sequence>MGEDVRVYKTKKNISNTLITLLNEKEFGRITTKDICIHAMVSKSTFYSHFADKYDLLEKLVQNYVCWFKEEIEFRFALIENGNVAQAINMITDKISARKKEVATLLHVRVPSADLRLELESILYNACYSYLKEQQVEVSVPIDFVAQLYTANAMVSINWSLSNDKNPDVVELIDNMQGYVFDLILSGGERM</sequence>
<dbReference type="Proteomes" id="UP000305524">
    <property type="component" value="Unassembled WGS sequence"/>
</dbReference>
<dbReference type="Proteomes" id="UP000194131">
    <property type="component" value="Unassembled WGS sequence"/>
</dbReference>
<dbReference type="GeneID" id="92885825"/>
<dbReference type="RefSeq" id="WP_002085457.1">
    <property type="nucleotide sequence ID" value="NZ_CM125442.1"/>
</dbReference>
<evidence type="ECO:0000313" key="8">
    <source>
        <dbReference type="EMBL" id="PJN67687.1"/>
    </source>
</evidence>
<dbReference type="InterPro" id="IPR009057">
    <property type="entry name" value="Homeodomain-like_sf"/>
</dbReference>
<dbReference type="Gene3D" id="1.10.357.10">
    <property type="entry name" value="Tetracycline Repressor, domain 2"/>
    <property type="match status" value="1"/>
</dbReference>
<evidence type="ECO:0000313" key="5">
    <source>
        <dbReference type="EMBL" id="ARJ22211.1"/>
    </source>
</evidence>
<dbReference type="Proteomes" id="UP000192932">
    <property type="component" value="Chromosome"/>
</dbReference>
<protein>
    <submittedName>
        <fullName evidence="5 6">Transcriptional regulator</fullName>
    </submittedName>
    <submittedName>
        <fullName evidence="9">TetR/AcrR family transcriptional regulator</fullName>
    </submittedName>
</protein>
<reference evidence="6 11" key="1">
    <citation type="submission" date="2016-01" db="EMBL/GenBank/DDBJ databases">
        <authorList>
            <person name="McClelland M."/>
            <person name="Jain A."/>
            <person name="Saraogi P."/>
            <person name="Mendelson R."/>
            <person name="Westerman R."/>
            <person name="SanMiguel P."/>
            <person name="Csonka L."/>
        </authorList>
    </citation>
    <scope>NUCLEOTIDE SEQUENCE [LARGE SCALE GENOMIC DNA]</scope>
    <source>
        <strain evidence="6 11">PE8-15</strain>
    </source>
</reference>
<dbReference type="AlphaFoldDB" id="A0A0B5S852"/>
<evidence type="ECO:0000313" key="7">
    <source>
        <dbReference type="EMBL" id="OSX97115.1"/>
    </source>
</evidence>
<gene>
    <name evidence="6" type="ORF">AWW70_25095</name>
    <name evidence="5" type="ORF">B7492_13675</name>
    <name evidence="8" type="ORF">BACWE_45980</name>
    <name evidence="10" type="ORF">FC701_22735</name>
    <name evidence="9" type="ORF">I6G81_12735</name>
    <name evidence="7" type="ORF">S3E15_00746</name>
</gene>
<name>A0A0B5S852_BACMY</name>
<evidence type="ECO:0000259" key="4">
    <source>
        <dbReference type="PROSITE" id="PS50977"/>
    </source>
</evidence>
<feature type="domain" description="HTH tetR-type" evidence="4">
    <location>
        <begin position="8"/>
        <end position="68"/>
    </location>
</feature>
<dbReference type="EMBL" id="CP065877">
    <property type="protein sequence ID" value="QQA18243.1"/>
    <property type="molecule type" value="Genomic_DNA"/>
</dbReference>
<proteinExistence type="predicted"/>
<dbReference type="Proteomes" id="UP000065797">
    <property type="component" value="Unassembled WGS sequence"/>
</dbReference>
<dbReference type="EMBL" id="CP020743">
    <property type="protein sequence ID" value="ARJ22211.1"/>
    <property type="molecule type" value="Genomic_DNA"/>
</dbReference>
<evidence type="ECO:0000313" key="6">
    <source>
        <dbReference type="EMBL" id="KWU55263.1"/>
    </source>
</evidence>
<dbReference type="PROSITE" id="PS50977">
    <property type="entry name" value="HTH_TETR_2"/>
    <property type="match status" value="1"/>
</dbReference>
<feature type="DNA-binding region" description="H-T-H motif" evidence="3">
    <location>
        <begin position="31"/>
        <end position="50"/>
    </location>
</feature>
<reference evidence="5 12" key="4">
    <citation type="submission" date="2017-04" db="EMBL/GenBank/DDBJ databases">
        <title>The Characteristic of a Fine Plant Growth-Promoting Rhizobacteria Bacillus mycoides Gnyt1 and its Whole Genome Sequencing Analysis.</title>
        <authorList>
            <person name="Li J.H."/>
            <person name="Yao T."/>
        </authorList>
    </citation>
    <scope>NUCLEOTIDE SEQUENCE [LARGE SCALE GENOMIC DNA]</scope>
    <source>
        <strain evidence="5 12">Gnyt1</strain>
    </source>
</reference>
<evidence type="ECO:0000313" key="13">
    <source>
        <dbReference type="Proteomes" id="UP000194131"/>
    </source>
</evidence>
<organism evidence="6 11">
    <name type="scientific">Bacillus mycoides</name>
    <dbReference type="NCBI Taxonomy" id="1405"/>
    <lineage>
        <taxon>Bacteria</taxon>
        <taxon>Bacillati</taxon>
        <taxon>Bacillota</taxon>
        <taxon>Bacilli</taxon>
        <taxon>Bacillales</taxon>
        <taxon>Bacillaceae</taxon>
        <taxon>Bacillus</taxon>
        <taxon>Bacillus cereus group</taxon>
    </lineage>
</organism>
<evidence type="ECO:0000313" key="12">
    <source>
        <dbReference type="Proteomes" id="UP000192932"/>
    </source>
</evidence>
<evidence type="ECO:0000313" key="15">
    <source>
        <dbReference type="Proteomes" id="UP000305524"/>
    </source>
</evidence>
<reference evidence="9 16" key="6">
    <citation type="submission" date="2020-12" db="EMBL/GenBank/DDBJ databases">
        <title>FDA dAtabase for Regulatory Grade micrObial Sequences (FDA-ARGOS): Supporting development and validation of Infectious Disease Dx tests.</title>
        <authorList>
            <person name="Nelson B."/>
            <person name="Plummer A."/>
            <person name="Tallon L."/>
            <person name="Sadzewicz L."/>
            <person name="Zhao X."/>
            <person name="Boylan J."/>
            <person name="Ott S."/>
            <person name="Bowen H."/>
            <person name="Vavikolanu K."/>
            <person name="Mehta A."/>
            <person name="Aluvathingal J."/>
            <person name="Nadendla S."/>
            <person name="Myers T."/>
            <person name="Yan Y."/>
            <person name="Sichtig H."/>
        </authorList>
    </citation>
    <scope>NUCLEOTIDE SEQUENCE [LARGE SCALE GENOMIC DNA]</scope>
    <source>
        <strain evidence="9 16">FDAARGOS_924</strain>
    </source>
</reference>
<reference evidence="10 15" key="5">
    <citation type="journal article" date="2019" name="Environ. Microbiol.">
        <title>An active ?-lactamase is a part of an orchestrated cell wall stress resistance network of Bacillus subtilis and related rhizosphere species.</title>
        <authorList>
            <person name="Bucher T."/>
            <person name="Keren-Paz A."/>
            <person name="Hausser J."/>
            <person name="Olender T."/>
            <person name="Cytryn E."/>
            <person name="Kolodkin-Gal I."/>
        </authorList>
    </citation>
    <scope>NUCLEOTIDE SEQUENCE [LARGE SCALE GENOMIC DNA]</scope>
    <source>
        <strain evidence="10 15">I186</strain>
    </source>
</reference>
<dbReference type="PANTHER" id="PTHR43479">
    <property type="entry name" value="ACREF/ENVCD OPERON REPRESSOR-RELATED"/>
    <property type="match status" value="1"/>
</dbReference>
<keyword evidence="16" id="KW-1185">Reference proteome</keyword>
<dbReference type="SUPFAM" id="SSF46689">
    <property type="entry name" value="Homeodomain-like"/>
    <property type="match status" value="1"/>
</dbReference>
<evidence type="ECO:0000313" key="10">
    <source>
        <dbReference type="EMBL" id="TKI82085.1"/>
    </source>
</evidence>
<keyword evidence="2 3" id="KW-0238">DNA-binding</keyword>
<dbReference type="EMBL" id="MKZQ01000058">
    <property type="protein sequence ID" value="PJN67687.1"/>
    <property type="molecule type" value="Genomic_DNA"/>
</dbReference>
<dbReference type="InterPro" id="IPR050624">
    <property type="entry name" value="HTH-type_Tx_Regulator"/>
</dbReference>
<dbReference type="InterPro" id="IPR001647">
    <property type="entry name" value="HTH_TetR"/>
</dbReference>
<evidence type="ECO:0000313" key="11">
    <source>
        <dbReference type="Proteomes" id="UP000065797"/>
    </source>
</evidence>